<feature type="non-terminal residue" evidence="6">
    <location>
        <position position="136"/>
    </location>
</feature>
<evidence type="ECO:0000259" key="5">
    <source>
        <dbReference type="PROSITE" id="PS50135"/>
    </source>
</evidence>
<gene>
    <name evidence="6" type="ORF">KI387_002202</name>
</gene>
<dbReference type="PROSITE" id="PS50135">
    <property type="entry name" value="ZF_ZZ_2"/>
    <property type="match status" value="1"/>
</dbReference>
<keyword evidence="1" id="KW-0479">Metal-binding</keyword>
<dbReference type="GO" id="GO:0008270">
    <property type="term" value="F:zinc ion binding"/>
    <property type="evidence" value="ECO:0007669"/>
    <property type="project" value="UniProtKB-KW"/>
</dbReference>
<keyword evidence="2 4" id="KW-0863">Zinc-finger</keyword>
<protein>
    <recommendedName>
        <fullName evidence="5">ZZ-type domain-containing protein</fullName>
    </recommendedName>
</protein>
<feature type="domain" description="ZZ-type" evidence="5">
    <location>
        <begin position="93"/>
        <end position="136"/>
    </location>
</feature>
<reference evidence="6 7" key="1">
    <citation type="journal article" date="2021" name="Nat. Plants">
        <title>The Taxus genome provides insights into paclitaxel biosynthesis.</title>
        <authorList>
            <person name="Xiong X."/>
            <person name="Gou J."/>
            <person name="Liao Q."/>
            <person name="Li Y."/>
            <person name="Zhou Q."/>
            <person name="Bi G."/>
            <person name="Li C."/>
            <person name="Du R."/>
            <person name="Wang X."/>
            <person name="Sun T."/>
            <person name="Guo L."/>
            <person name="Liang H."/>
            <person name="Lu P."/>
            <person name="Wu Y."/>
            <person name="Zhang Z."/>
            <person name="Ro D.K."/>
            <person name="Shang Y."/>
            <person name="Huang S."/>
            <person name="Yan J."/>
        </authorList>
    </citation>
    <scope>NUCLEOTIDE SEQUENCE [LARGE SCALE GENOMIC DNA]</scope>
    <source>
        <strain evidence="6">Ta-2019</strain>
    </source>
</reference>
<comment type="caution">
    <text evidence="6">The sequence shown here is derived from an EMBL/GenBank/DDBJ whole genome shotgun (WGS) entry which is preliminary data.</text>
</comment>
<dbReference type="PANTHER" id="PTHR15898">
    <property type="entry name" value="BIFUNCTIONAL APOPTOSIS REGULATOR"/>
    <property type="match status" value="1"/>
</dbReference>
<evidence type="ECO:0000256" key="4">
    <source>
        <dbReference type="PROSITE-ProRule" id="PRU00228"/>
    </source>
</evidence>
<dbReference type="OMA" id="CYETGAR"/>
<evidence type="ECO:0000256" key="3">
    <source>
        <dbReference type="ARBA" id="ARBA00022833"/>
    </source>
</evidence>
<feature type="non-terminal residue" evidence="6">
    <location>
        <position position="1"/>
    </location>
</feature>
<dbReference type="SMART" id="SM00291">
    <property type="entry name" value="ZnF_ZZ"/>
    <property type="match status" value="1"/>
</dbReference>
<accession>A0AA38LNC0</accession>
<dbReference type="PANTHER" id="PTHR15898:SF13">
    <property type="entry name" value="BIFUNCTIONAL APOPTOSIS REGULATOR"/>
    <property type="match status" value="1"/>
</dbReference>
<keyword evidence="7" id="KW-1185">Reference proteome</keyword>
<proteinExistence type="predicted"/>
<dbReference type="GO" id="GO:0061630">
    <property type="term" value="F:ubiquitin protein ligase activity"/>
    <property type="evidence" value="ECO:0007669"/>
    <property type="project" value="TreeGrafter"/>
</dbReference>
<dbReference type="Proteomes" id="UP000824469">
    <property type="component" value="Unassembled WGS sequence"/>
</dbReference>
<evidence type="ECO:0000313" key="7">
    <source>
        <dbReference type="Proteomes" id="UP000824469"/>
    </source>
</evidence>
<sequence>FCESCTNIFEDRAIICQVCQSFHPGDRPGVCLELHQFLEHSFTKKYAERKMSVLVYNKMHQHPKEESPICTQEAGSETVETLENTLDQEATIHPFVGCDYCGIMPITGKRYKCRDCPESIGFDLCETCYETGARLP</sequence>
<organism evidence="6 7">
    <name type="scientific">Taxus chinensis</name>
    <name type="common">Chinese yew</name>
    <name type="synonym">Taxus wallichiana var. chinensis</name>
    <dbReference type="NCBI Taxonomy" id="29808"/>
    <lineage>
        <taxon>Eukaryota</taxon>
        <taxon>Viridiplantae</taxon>
        <taxon>Streptophyta</taxon>
        <taxon>Embryophyta</taxon>
        <taxon>Tracheophyta</taxon>
        <taxon>Spermatophyta</taxon>
        <taxon>Pinopsida</taxon>
        <taxon>Pinidae</taxon>
        <taxon>Conifers II</taxon>
        <taxon>Cupressales</taxon>
        <taxon>Taxaceae</taxon>
        <taxon>Taxus</taxon>
    </lineage>
</organism>
<evidence type="ECO:0000256" key="1">
    <source>
        <dbReference type="ARBA" id="ARBA00022723"/>
    </source>
</evidence>
<dbReference type="InterPro" id="IPR000433">
    <property type="entry name" value="Znf_ZZ"/>
</dbReference>
<dbReference type="Pfam" id="PF00569">
    <property type="entry name" value="ZZ"/>
    <property type="match status" value="1"/>
</dbReference>
<evidence type="ECO:0000313" key="6">
    <source>
        <dbReference type="EMBL" id="KAH9330094.1"/>
    </source>
</evidence>
<name>A0AA38LNC0_TAXCH</name>
<dbReference type="AlphaFoldDB" id="A0AA38LNC0"/>
<dbReference type="GO" id="GO:0043161">
    <property type="term" value="P:proteasome-mediated ubiquitin-dependent protein catabolic process"/>
    <property type="evidence" value="ECO:0007669"/>
    <property type="project" value="TreeGrafter"/>
</dbReference>
<dbReference type="SUPFAM" id="SSF57850">
    <property type="entry name" value="RING/U-box"/>
    <property type="match status" value="1"/>
</dbReference>
<evidence type="ECO:0000256" key="2">
    <source>
        <dbReference type="ARBA" id="ARBA00022771"/>
    </source>
</evidence>
<dbReference type="InterPro" id="IPR043145">
    <property type="entry name" value="Znf_ZZ_sf"/>
</dbReference>
<dbReference type="EMBL" id="JAHRHJ020000001">
    <property type="protein sequence ID" value="KAH9330094.1"/>
    <property type="molecule type" value="Genomic_DNA"/>
</dbReference>
<dbReference type="Gene3D" id="3.30.60.90">
    <property type="match status" value="1"/>
</dbReference>
<keyword evidence="3" id="KW-0862">Zinc</keyword>